<accession>A0A6B0U4R1</accession>
<evidence type="ECO:0000256" key="1">
    <source>
        <dbReference type="SAM" id="MobiDB-lite"/>
    </source>
</evidence>
<feature type="region of interest" description="Disordered" evidence="1">
    <location>
        <begin position="52"/>
        <end position="74"/>
    </location>
</feature>
<dbReference type="EMBL" id="GIFC01001123">
    <property type="protein sequence ID" value="MXU83206.1"/>
    <property type="molecule type" value="Transcribed_RNA"/>
</dbReference>
<protein>
    <submittedName>
        <fullName evidence="2">Putative secreted protein</fullName>
    </submittedName>
</protein>
<evidence type="ECO:0000313" key="2">
    <source>
        <dbReference type="EMBL" id="MXU83206.1"/>
    </source>
</evidence>
<name>A0A6B0U4R1_IXORI</name>
<organism evidence="2">
    <name type="scientific">Ixodes ricinus</name>
    <name type="common">Common tick</name>
    <name type="synonym">Acarus ricinus</name>
    <dbReference type="NCBI Taxonomy" id="34613"/>
    <lineage>
        <taxon>Eukaryota</taxon>
        <taxon>Metazoa</taxon>
        <taxon>Ecdysozoa</taxon>
        <taxon>Arthropoda</taxon>
        <taxon>Chelicerata</taxon>
        <taxon>Arachnida</taxon>
        <taxon>Acari</taxon>
        <taxon>Parasitiformes</taxon>
        <taxon>Ixodida</taxon>
        <taxon>Ixodoidea</taxon>
        <taxon>Ixodidae</taxon>
        <taxon>Ixodinae</taxon>
        <taxon>Ixodes</taxon>
    </lineage>
</organism>
<reference evidence="2" key="1">
    <citation type="submission" date="2019-12" db="EMBL/GenBank/DDBJ databases">
        <title>An insight into the sialome of adult female Ixodes ricinus ticks feeding for 6 days.</title>
        <authorList>
            <person name="Perner J."/>
            <person name="Ribeiro J.M.C."/>
        </authorList>
    </citation>
    <scope>NUCLEOTIDE SEQUENCE</scope>
    <source>
        <strain evidence="2">Semi-engorged</strain>
        <tissue evidence="2">Salivary glands</tissue>
    </source>
</reference>
<proteinExistence type="predicted"/>
<sequence>MLRIFRASLWSVLDAGSPVVVAHRRSKFHHRRTAQPAFTGFRKILTGMIPKTKSPTSLSIPASAMQRSHHERGT</sequence>
<dbReference type="AlphaFoldDB" id="A0A6B0U4R1"/>